<dbReference type="EMBL" id="VIEB01001067">
    <property type="protein sequence ID" value="TQD75874.1"/>
    <property type="molecule type" value="Genomic_DNA"/>
</dbReference>
<evidence type="ECO:0000313" key="2">
    <source>
        <dbReference type="EMBL" id="TQD75874.1"/>
    </source>
</evidence>
<evidence type="ECO:0000256" key="1">
    <source>
        <dbReference type="SAM" id="MobiDB-lite"/>
    </source>
</evidence>
<protein>
    <submittedName>
        <fullName evidence="2">Uncharacterized protein</fullName>
    </submittedName>
</protein>
<reference evidence="2 3" key="1">
    <citation type="journal article" date="2019" name="G3 (Bethesda)">
        <title>Sequencing of a Wild Apple (Malus baccata) Genome Unravels the Differences Between Cultivated and Wild Apple Species Regarding Disease Resistance and Cold Tolerance.</title>
        <authorList>
            <person name="Chen X."/>
        </authorList>
    </citation>
    <scope>NUCLEOTIDE SEQUENCE [LARGE SCALE GENOMIC DNA]</scope>
    <source>
        <strain evidence="3">cv. Shandingzi</strain>
        <tissue evidence="2">Leaves</tissue>
    </source>
</reference>
<keyword evidence="3" id="KW-1185">Reference proteome</keyword>
<dbReference type="AlphaFoldDB" id="A0A540KNR8"/>
<evidence type="ECO:0000313" key="3">
    <source>
        <dbReference type="Proteomes" id="UP000315295"/>
    </source>
</evidence>
<dbReference type="Proteomes" id="UP000315295">
    <property type="component" value="Unassembled WGS sequence"/>
</dbReference>
<accession>A0A540KNR8</accession>
<sequence length="128" mass="14466">MADKDARSSKTTNGEGSGKDKKKIVAVLVQHTYGGSRYRITADEIIGVVKSDKSASFPSNVGAMVRTKCAADWESWRAIPEELKMHMINELALYKAIDNVFKSRFREWKFDNERAAELQQERKVPGDE</sequence>
<name>A0A540KNR8_MALBA</name>
<feature type="region of interest" description="Disordered" evidence="1">
    <location>
        <begin position="1"/>
        <end position="20"/>
    </location>
</feature>
<comment type="caution">
    <text evidence="2">The sequence shown here is derived from an EMBL/GenBank/DDBJ whole genome shotgun (WGS) entry which is preliminary data.</text>
</comment>
<proteinExistence type="predicted"/>
<organism evidence="2 3">
    <name type="scientific">Malus baccata</name>
    <name type="common">Siberian crab apple</name>
    <name type="synonym">Pyrus baccata</name>
    <dbReference type="NCBI Taxonomy" id="106549"/>
    <lineage>
        <taxon>Eukaryota</taxon>
        <taxon>Viridiplantae</taxon>
        <taxon>Streptophyta</taxon>
        <taxon>Embryophyta</taxon>
        <taxon>Tracheophyta</taxon>
        <taxon>Spermatophyta</taxon>
        <taxon>Magnoliopsida</taxon>
        <taxon>eudicotyledons</taxon>
        <taxon>Gunneridae</taxon>
        <taxon>Pentapetalae</taxon>
        <taxon>rosids</taxon>
        <taxon>fabids</taxon>
        <taxon>Rosales</taxon>
        <taxon>Rosaceae</taxon>
        <taxon>Amygdaloideae</taxon>
        <taxon>Maleae</taxon>
        <taxon>Malus</taxon>
    </lineage>
</organism>
<gene>
    <name evidence="2" type="ORF">C1H46_038593</name>
</gene>